<keyword evidence="3 8" id="KW-0479">Metal-binding</keyword>
<comment type="function">
    <text evidence="8 9">Catalyzes the reversible transfer of the terminal phosphate of ATP to form a long-chain polyphosphate (polyP).</text>
</comment>
<proteinExistence type="inferred from homology"/>
<dbReference type="FunFam" id="3.30.870.10:FF:000001">
    <property type="entry name" value="Polyphosphate kinase"/>
    <property type="match status" value="1"/>
</dbReference>
<keyword evidence="6 8" id="KW-0067">ATP-binding</keyword>
<dbReference type="GO" id="GO:0046872">
    <property type="term" value="F:metal ion binding"/>
    <property type="evidence" value="ECO:0007669"/>
    <property type="project" value="UniProtKB-KW"/>
</dbReference>
<protein>
    <recommendedName>
        <fullName evidence="8 9">Polyphosphate kinase</fullName>
        <ecNumber evidence="8 9">2.7.4.1</ecNumber>
    </recommendedName>
    <alternativeName>
        <fullName evidence="8">ATP-polyphosphate phosphotransferase</fullName>
    </alternativeName>
    <alternativeName>
        <fullName evidence="8">Polyphosphoric acid kinase</fullName>
    </alternativeName>
</protein>
<dbReference type="Pfam" id="PF13090">
    <property type="entry name" value="PP_kinase_C"/>
    <property type="match status" value="1"/>
</dbReference>
<evidence type="ECO:0000259" key="12">
    <source>
        <dbReference type="Pfam" id="PF13090"/>
    </source>
</evidence>
<dbReference type="HAMAP" id="MF_00347">
    <property type="entry name" value="Polyphosphate_kinase"/>
    <property type="match status" value="1"/>
</dbReference>
<dbReference type="InterPro" id="IPR041108">
    <property type="entry name" value="PP_kinase_C_1"/>
</dbReference>
<keyword evidence="7 8" id="KW-0460">Magnesium</keyword>
<comment type="cofactor">
    <cofactor evidence="8">
        <name>Mg(2+)</name>
        <dbReference type="ChEBI" id="CHEBI:18420"/>
    </cofactor>
</comment>
<dbReference type="RefSeq" id="WP_188026771.1">
    <property type="nucleotide sequence ID" value="NZ_JACHGR010000006.1"/>
</dbReference>
<feature type="active site" description="Phosphohistidine intermediate" evidence="8">
    <location>
        <position position="434"/>
    </location>
</feature>
<dbReference type="InterPro" id="IPR025200">
    <property type="entry name" value="PPK_C_dom2"/>
</dbReference>
<feature type="binding site" evidence="8">
    <location>
        <position position="563"/>
    </location>
    <ligand>
        <name>ATP</name>
        <dbReference type="ChEBI" id="CHEBI:30616"/>
    </ligand>
</feature>
<feature type="binding site" evidence="8">
    <location>
        <position position="374"/>
    </location>
    <ligand>
        <name>Mg(2+)</name>
        <dbReference type="ChEBI" id="CHEBI:18420"/>
    </ligand>
</feature>
<dbReference type="NCBIfam" id="NF003917">
    <property type="entry name" value="PRK05443.1-1"/>
    <property type="match status" value="1"/>
</dbReference>
<dbReference type="SUPFAM" id="SSF56024">
    <property type="entry name" value="Phospholipase D/nuclease"/>
    <property type="match status" value="2"/>
</dbReference>
<evidence type="ECO:0000256" key="3">
    <source>
        <dbReference type="ARBA" id="ARBA00022723"/>
    </source>
</evidence>
<dbReference type="InterPro" id="IPR025198">
    <property type="entry name" value="PPK_N_dom"/>
</dbReference>
<organism evidence="14 15">
    <name type="scientific">Tolumonas osonensis</name>
    <dbReference type="NCBI Taxonomy" id="675874"/>
    <lineage>
        <taxon>Bacteria</taxon>
        <taxon>Pseudomonadati</taxon>
        <taxon>Pseudomonadota</taxon>
        <taxon>Gammaproteobacteria</taxon>
        <taxon>Aeromonadales</taxon>
        <taxon>Aeromonadaceae</taxon>
        <taxon>Tolumonas</taxon>
    </lineage>
</organism>
<keyword evidence="1 8" id="KW-0597">Phosphoprotein</keyword>
<comment type="similarity">
    <text evidence="8 9">Belongs to the polyphosphate kinase 1 (PPK1) family.</text>
</comment>
<dbReference type="Gene3D" id="3.30.870.10">
    <property type="entry name" value="Endonuclease Chain A"/>
    <property type="match status" value="2"/>
</dbReference>
<evidence type="ECO:0000259" key="10">
    <source>
        <dbReference type="Pfam" id="PF02503"/>
    </source>
</evidence>
<evidence type="ECO:0000256" key="5">
    <source>
        <dbReference type="ARBA" id="ARBA00022777"/>
    </source>
</evidence>
<dbReference type="Pfam" id="PF17941">
    <property type="entry name" value="PP_kinase_C_1"/>
    <property type="match status" value="1"/>
</dbReference>
<evidence type="ECO:0000313" key="15">
    <source>
        <dbReference type="Proteomes" id="UP000585721"/>
    </source>
</evidence>
<dbReference type="Pfam" id="PF02503">
    <property type="entry name" value="PP_kinase"/>
    <property type="match status" value="1"/>
</dbReference>
<comment type="catalytic activity">
    <reaction evidence="8 9">
        <text>[phosphate](n) + ATP = [phosphate](n+1) + ADP</text>
        <dbReference type="Rhea" id="RHEA:19573"/>
        <dbReference type="Rhea" id="RHEA-COMP:9859"/>
        <dbReference type="Rhea" id="RHEA-COMP:14280"/>
        <dbReference type="ChEBI" id="CHEBI:16838"/>
        <dbReference type="ChEBI" id="CHEBI:30616"/>
        <dbReference type="ChEBI" id="CHEBI:456216"/>
        <dbReference type="EC" id="2.7.4.1"/>
    </reaction>
</comment>
<feature type="domain" description="Polyphosphate kinase C-terminal" evidence="13">
    <location>
        <begin position="331"/>
        <end position="494"/>
    </location>
</feature>
<dbReference type="Gene3D" id="3.30.1840.10">
    <property type="entry name" value="Polyphosphate kinase middle domain"/>
    <property type="match status" value="1"/>
</dbReference>
<evidence type="ECO:0000259" key="13">
    <source>
        <dbReference type="Pfam" id="PF17941"/>
    </source>
</evidence>
<comment type="PTM">
    <text evidence="8 9">An intermediate of this reaction is the autophosphorylated ppk in which a phosphate is covalently linked to a histidine residue through a N-P bond.</text>
</comment>
<dbReference type="GO" id="GO:0005524">
    <property type="term" value="F:ATP binding"/>
    <property type="evidence" value="ECO:0007669"/>
    <property type="project" value="UniProtKB-KW"/>
</dbReference>
<comment type="caution">
    <text evidence="14">The sequence shown here is derived from an EMBL/GenBank/DDBJ whole genome shotgun (WGS) entry which is preliminary data.</text>
</comment>
<dbReference type="Gene3D" id="1.20.58.310">
    <property type="entry name" value="Polyphosphate kinase N-terminal domain"/>
    <property type="match status" value="1"/>
</dbReference>
<evidence type="ECO:0000256" key="2">
    <source>
        <dbReference type="ARBA" id="ARBA00022679"/>
    </source>
</evidence>
<keyword evidence="5 8" id="KW-0418">Kinase</keyword>
<dbReference type="GO" id="GO:0006799">
    <property type="term" value="P:polyphosphate biosynthetic process"/>
    <property type="evidence" value="ECO:0007669"/>
    <property type="project" value="UniProtKB-UniRule"/>
</dbReference>
<keyword evidence="15" id="KW-1185">Reference proteome</keyword>
<feature type="domain" description="Polyphosphate kinase C-terminal" evidence="12">
    <location>
        <begin position="502"/>
        <end position="673"/>
    </location>
</feature>
<reference evidence="14 15" key="1">
    <citation type="submission" date="2020-08" db="EMBL/GenBank/DDBJ databases">
        <title>Genomic Encyclopedia of Type Strains, Phase IV (KMG-IV): sequencing the most valuable type-strain genomes for metagenomic binning, comparative biology and taxonomic classification.</title>
        <authorList>
            <person name="Goeker M."/>
        </authorList>
    </citation>
    <scope>NUCLEOTIDE SEQUENCE [LARGE SCALE GENOMIC DNA]</scope>
    <source>
        <strain evidence="14 15">DSM 22975</strain>
    </source>
</reference>
<dbReference type="Pfam" id="PF13089">
    <property type="entry name" value="PP_kinase_N"/>
    <property type="match status" value="1"/>
</dbReference>
<sequence length="690" mass="80159">MSSDKLWIEKELSWLSFNSRVLQEAMDKSVPLIERVRFLGIFSNNQDEFFKVRVADVKRRVLIHKEHGGDPKAEELLHTIQDRVMELGAIFDNTYHELMMALARHNIFLINEEQTTPEQQAWLRRFFKEKVLRHISPILLTSDSDPVSFLKDQYTYLAVKMKKEGERGKYALIEVPTEHVPRFVPVPSDGNRGKKVLIILDNVIRLCLDDIFRGFIEYDTIAAYSVKMTRDAEFDLSSQMDLTLLEKTSEGLKQRLKALPVRFAYDRDMPQAMVQFLTSKLEMSHYDSIMPGSRYHNFKDFIGFPNVGRPYLENYKLPALDCNDFERHQTVFQAITEQDILLYYPYHKFKYMTEMLRQASFDPAVSSIKMNIYRVASQSRVIDSLIDAANNGKRVTVVVELQARFDEAANIKWANRLKDAGVKVLFGLDTLKVHSKLCLITRREGTEHVRYAHIGTGNFNEKTAKIYTDFSLFTRNQEIAAEVDNVFEFIEHPYRRIKFNHLLVSPINSRRSIYRLIDNELTNAKAGLPAEIIIKVNNLVDQGIVQRLYAASQAGVTIRMIVRGMCSLVPGIKDISDNIRIISIVDRFLEHPRVMVFHNNGNPKVFISSADWMTRNLDHRVEVGTPIYDERLKQRIIDLLEIQFSDTTKARVIDADQRNNYVPRGNRRKIRSQVSIYEYLQRLELPTYAE</sequence>
<dbReference type="InterPro" id="IPR036832">
    <property type="entry name" value="PPK_N_dom_sf"/>
</dbReference>
<feature type="domain" description="Polyphosphate kinase N-terminal" evidence="11">
    <location>
        <begin position="8"/>
        <end position="109"/>
    </location>
</feature>
<evidence type="ECO:0000256" key="4">
    <source>
        <dbReference type="ARBA" id="ARBA00022741"/>
    </source>
</evidence>
<dbReference type="InterPro" id="IPR036830">
    <property type="entry name" value="PP_kinase_middle_dom_sf"/>
</dbReference>
<dbReference type="PIRSF" id="PIRSF015589">
    <property type="entry name" value="PP_kinase"/>
    <property type="match status" value="1"/>
</dbReference>
<feature type="binding site" evidence="8">
    <location>
        <position position="467"/>
    </location>
    <ligand>
        <name>ATP</name>
        <dbReference type="ChEBI" id="CHEBI:30616"/>
    </ligand>
</feature>
<dbReference type="EC" id="2.7.4.1" evidence="8 9"/>
<dbReference type="Proteomes" id="UP000585721">
    <property type="component" value="Unassembled WGS sequence"/>
</dbReference>
<evidence type="ECO:0000256" key="9">
    <source>
        <dbReference type="RuleBase" id="RU003800"/>
    </source>
</evidence>
<name>A0A841GNJ0_9GAMM</name>
<keyword evidence="4 8" id="KW-0547">Nucleotide-binding</keyword>
<dbReference type="PANTHER" id="PTHR30218:SF0">
    <property type="entry name" value="POLYPHOSPHATE KINASE"/>
    <property type="match status" value="1"/>
</dbReference>
<evidence type="ECO:0000256" key="1">
    <source>
        <dbReference type="ARBA" id="ARBA00022553"/>
    </source>
</evidence>
<feature type="binding site" evidence="8">
    <location>
        <position position="404"/>
    </location>
    <ligand>
        <name>Mg(2+)</name>
        <dbReference type="ChEBI" id="CHEBI:18420"/>
    </ligand>
</feature>
<evidence type="ECO:0000313" key="14">
    <source>
        <dbReference type="EMBL" id="MBB6056032.1"/>
    </source>
</evidence>
<dbReference type="CDD" id="cd09164">
    <property type="entry name" value="PLDc_EcPPK1_C1_like"/>
    <property type="match status" value="1"/>
</dbReference>
<dbReference type="EMBL" id="JACHGR010000006">
    <property type="protein sequence ID" value="MBB6056032.1"/>
    <property type="molecule type" value="Genomic_DNA"/>
</dbReference>
<dbReference type="InterPro" id="IPR003414">
    <property type="entry name" value="PP_kinase"/>
</dbReference>
<dbReference type="SUPFAM" id="SSF140356">
    <property type="entry name" value="PPK N-terminal domain-like"/>
    <property type="match status" value="1"/>
</dbReference>
<accession>A0A841GNJ0</accession>
<keyword evidence="2 8" id="KW-0808">Transferase</keyword>
<dbReference type="AlphaFoldDB" id="A0A841GNJ0"/>
<dbReference type="InterPro" id="IPR024953">
    <property type="entry name" value="PP_kinase_middle"/>
</dbReference>
<evidence type="ECO:0000256" key="6">
    <source>
        <dbReference type="ARBA" id="ARBA00022840"/>
    </source>
</evidence>
<gene>
    <name evidence="8" type="primary">ppk</name>
    <name evidence="14" type="ORF">HNR75_001962</name>
</gene>
<dbReference type="CDD" id="cd09167">
    <property type="entry name" value="PLDc_EcPPK1_C2_like"/>
    <property type="match status" value="1"/>
</dbReference>
<dbReference type="GO" id="GO:0008976">
    <property type="term" value="F:polyphosphate kinase activity"/>
    <property type="evidence" value="ECO:0007669"/>
    <property type="project" value="UniProtKB-UniRule"/>
</dbReference>
<feature type="domain" description="Polyphosphate kinase middle" evidence="10">
    <location>
        <begin position="118"/>
        <end position="304"/>
    </location>
</feature>
<dbReference type="NCBIfam" id="TIGR03705">
    <property type="entry name" value="poly_P_kin"/>
    <property type="match status" value="1"/>
</dbReference>
<feature type="binding site" evidence="8">
    <location>
        <position position="45"/>
    </location>
    <ligand>
        <name>ATP</name>
        <dbReference type="ChEBI" id="CHEBI:30616"/>
    </ligand>
</feature>
<dbReference type="SUPFAM" id="SSF143724">
    <property type="entry name" value="PHP14-like"/>
    <property type="match status" value="1"/>
</dbReference>
<dbReference type="GO" id="GO:0009358">
    <property type="term" value="C:polyphosphate kinase complex"/>
    <property type="evidence" value="ECO:0007669"/>
    <property type="project" value="InterPro"/>
</dbReference>
<evidence type="ECO:0000256" key="7">
    <source>
        <dbReference type="ARBA" id="ARBA00022842"/>
    </source>
</evidence>
<dbReference type="PANTHER" id="PTHR30218">
    <property type="entry name" value="POLYPHOSPHATE KINASE"/>
    <property type="match status" value="1"/>
</dbReference>
<feature type="binding site" evidence="8">
    <location>
        <position position="591"/>
    </location>
    <ligand>
        <name>ATP</name>
        <dbReference type="ChEBI" id="CHEBI:30616"/>
    </ligand>
</feature>
<evidence type="ECO:0000259" key="11">
    <source>
        <dbReference type="Pfam" id="PF13089"/>
    </source>
</evidence>
<evidence type="ECO:0000256" key="8">
    <source>
        <dbReference type="HAMAP-Rule" id="MF_00347"/>
    </source>
</evidence>